<dbReference type="GO" id="GO:0005737">
    <property type="term" value="C:cytoplasm"/>
    <property type="evidence" value="ECO:0007669"/>
    <property type="project" value="TreeGrafter"/>
</dbReference>
<comment type="cofactor">
    <cofactor evidence="1">
        <name>Mg(2+)</name>
        <dbReference type="ChEBI" id="CHEBI:18420"/>
    </cofactor>
</comment>
<dbReference type="EMBL" id="OV725079">
    <property type="protein sequence ID" value="CAH1395523.1"/>
    <property type="molecule type" value="Genomic_DNA"/>
</dbReference>
<dbReference type="InterPro" id="IPR006355">
    <property type="entry name" value="LHPP/HDHD2"/>
</dbReference>
<evidence type="ECO:0000256" key="2">
    <source>
        <dbReference type="ARBA" id="ARBA00007958"/>
    </source>
</evidence>
<dbReference type="AlphaFoldDB" id="A0A9P0EEP2"/>
<dbReference type="FunFam" id="3.40.50.1000:FF:000060">
    <property type="entry name" value="Haloacid dehalogenase-like hydrolase domain-containing protein 2"/>
    <property type="match status" value="1"/>
</dbReference>
<dbReference type="PANTHER" id="PTHR19288">
    <property type="entry name" value="4-NITROPHENYLPHOSPHATASE-RELATED"/>
    <property type="match status" value="1"/>
</dbReference>
<dbReference type="NCBIfam" id="TIGR01458">
    <property type="entry name" value="HAD-SF-IIA-hyp3"/>
    <property type="match status" value="1"/>
</dbReference>
<dbReference type="Pfam" id="PF13242">
    <property type="entry name" value="Hydrolase_like"/>
    <property type="match status" value="1"/>
</dbReference>
<name>A0A9P0EEP2_NEZVI</name>
<dbReference type="NCBIfam" id="TIGR01460">
    <property type="entry name" value="HAD-SF-IIA"/>
    <property type="match status" value="1"/>
</dbReference>
<dbReference type="Proteomes" id="UP001152798">
    <property type="component" value="Chromosome 3"/>
</dbReference>
<evidence type="ECO:0000256" key="5">
    <source>
        <dbReference type="ARBA" id="ARBA00039666"/>
    </source>
</evidence>
<evidence type="ECO:0000313" key="7">
    <source>
        <dbReference type="Proteomes" id="UP001152798"/>
    </source>
</evidence>
<protein>
    <recommendedName>
        <fullName evidence="5">Haloacid dehalogenase-like hydrolase domain-containing protein 2</fullName>
    </recommendedName>
</protein>
<dbReference type="GO" id="GO:0016791">
    <property type="term" value="F:phosphatase activity"/>
    <property type="evidence" value="ECO:0007669"/>
    <property type="project" value="InterPro"/>
</dbReference>
<evidence type="ECO:0000256" key="3">
    <source>
        <dbReference type="ARBA" id="ARBA00022723"/>
    </source>
</evidence>
<dbReference type="OrthoDB" id="426235at2759"/>
<dbReference type="InterPro" id="IPR023214">
    <property type="entry name" value="HAD_sf"/>
</dbReference>
<dbReference type="InterPro" id="IPR006439">
    <property type="entry name" value="HAD-SF_hydro_IA"/>
</dbReference>
<keyword evidence="3" id="KW-0479">Metal-binding</keyword>
<dbReference type="SUPFAM" id="SSF56784">
    <property type="entry name" value="HAD-like"/>
    <property type="match status" value="1"/>
</dbReference>
<sequence>MACRSTLKSVLIDLSGTLHIENEVTPNAVEALKRLRSTNLKIKFVTNTTKESRRILHERLTKLGFEIKQEEIFTSLWAARDLVKSESLRPLYFLEDAAMEDFEGLKFEDNPNAVVIGLAPDKFNWNNLTTAFRLLLDGAKLIAIHAARYYKAPDGLSLGPGPFVKALEYASGTKASIVGKPSANFFRAALDETEPTEAVMIGDDVKDDVHGAQALGIKGYLVKTGKYRDSDENKIDPAPYRTVNNFSEAVDDIVSSLKKDS</sequence>
<evidence type="ECO:0000256" key="4">
    <source>
        <dbReference type="ARBA" id="ARBA00022842"/>
    </source>
</evidence>
<evidence type="ECO:0000313" key="6">
    <source>
        <dbReference type="EMBL" id="CAH1395523.1"/>
    </source>
</evidence>
<dbReference type="InterPro" id="IPR036412">
    <property type="entry name" value="HAD-like_sf"/>
</dbReference>
<dbReference type="InterPro" id="IPR006357">
    <property type="entry name" value="HAD-SF_hydro_IIA"/>
</dbReference>
<gene>
    <name evidence="6" type="ORF">NEZAVI_LOCUS5785</name>
</gene>
<dbReference type="CDD" id="cd07509">
    <property type="entry name" value="HAD_PPase"/>
    <property type="match status" value="1"/>
</dbReference>
<dbReference type="PANTHER" id="PTHR19288:SF46">
    <property type="entry name" value="HALOACID DEHALOGENASE-LIKE HYDROLASE DOMAIN-CONTAINING PROTEIN 2"/>
    <property type="match status" value="1"/>
</dbReference>
<dbReference type="Gene3D" id="3.40.50.1000">
    <property type="entry name" value="HAD superfamily/HAD-like"/>
    <property type="match status" value="2"/>
</dbReference>
<evidence type="ECO:0000256" key="1">
    <source>
        <dbReference type="ARBA" id="ARBA00001946"/>
    </source>
</evidence>
<organism evidence="6 7">
    <name type="scientific">Nezara viridula</name>
    <name type="common">Southern green stink bug</name>
    <name type="synonym">Cimex viridulus</name>
    <dbReference type="NCBI Taxonomy" id="85310"/>
    <lineage>
        <taxon>Eukaryota</taxon>
        <taxon>Metazoa</taxon>
        <taxon>Ecdysozoa</taxon>
        <taxon>Arthropoda</taxon>
        <taxon>Hexapoda</taxon>
        <taxon>Insecta</taxon>
        <taxon>Pterygota</taxon>
        <taxon>Neoptera</taxon>
        <taxon>Paraneoptera</taxon>
        <taxon>Hemiptera</taxon>
        <taxon>Heteroptera</taxon>
        <taxon>Panheteroptera</taxon>
        <taxon>Pentatomomorpha</taxon>
        <taxon>Pentatomoidea</taxon>
        <taxon>Pentatomidae</taxon>
        <taxon>Pentatominae</taxon>
        <taxon>Nezara</taxon>
    </lineage>
</organism>
<dbReference type="NCBIfam" id="TIGR01549">
    <property type="entry name" value="HAD-SF-IA-v1"/>
    <property type="match status" value="1"/>
</dbReference>
<comment type="similarity">
    <text evidence="2">Belongs to the HAD-like hydrolase superfamily.</text>
</comment>
<keyword evidence="7" id="KW-1185">Reference proteome</keyword>
<dbReference type="GO" id="GO:0046872">
    <property type="term" value="F:metal ion binding"/>
    <property type="evidence" value="ECO:0007669"/>
    <property type="project" value="UniProtKB-KW"/>
</dbReference>
<reference evidence="6" key="1">
    <citation type="submission" date="2022-01" db="EMBL/GenBank/DDBJ databases">
        <authorList>
            <person name="King R."/>
        </authorList>
    </citation>
    <scope>NUCLEOTIDE SEQUENCE</scope>
</reference>
<keyword evidence="4" id="KW-0460">Magnesium</keyword>
<proteinExistence type="inferred from homology"/>
<dbReference type="Pfam" id="PF13344">
    <property type="entry name" value="Hydrolase_6"/>
    <property type="match status" value="1"/>
</dbReference>
<accession>A0A9P0EEP2</accession>